<dbReference type="InterPro" id="IPR015422">
    <property type="entry name" value="PyrdxlP-dep_Trfase_small"/>
</dbReference>
<comment type="caution">
    <text evidence="6">The sequence shown here is derived from an EMBL/GenBank/DDBJ whole genome shotgun (WGS) entry which is preliminary data.</text>
</comment>
<dbReference type="PANTHER" id="PTHR42832:SF3">
    <property type="entry name" value="L-GLUTAMINE--4-(METHYLSULFANYL)-2-OXOBUTANOATE AMINOTRANSFERASE"/>
    <property type="match status" value="1"/>
</dbReference>
<dbReference type="Proteomes" id="UP001139534">
    <property type="component" value="Unassembled WGS sequence"/>
</dbReference>
<organism evidence="6 7">
    <name type="scientific">Paenibacillus mellifer</name>
    <dbReference type="NCBI Taxonomy" id="2937794"/>
    <lineage>
        <taxon>Bacteria</taxon>
        <taxon>Bacillati</taxon>
        <taxon>Bacillota</taxon>
        <taxon>Bacilli</taxon>
        <taxon>Bacillales</taxon>
        <taxon>Paenibacillaceae</taxon>
        <taxon>Paenibacillus</taxon>
    </lineage>
</organism>
<dbReference type="Pfam" id="PF00155">
    <property type="entry name" value="Aminotran_1_2"/>
    <property type="match status" value="1"/>
</dbReference>
<dbReference type="InterPro" id="IPR050881">
    <property type="entry name" value="LL-DAP_aminotransferase"/>
</dbReference>
<dbReference type="RefSeq" id="WP_248551900.1">
    <property type="nucleotide sequence ID" value="NZ_JALPRK010000009.1"/>
</dbReference>
<dbReference type="InterPro" id="IPR015421">
    <property type="entry name" value="PyrdxlP-dep_Trfase_major"/>
</dbReference>
<dbReference type="InterPro" id="IPR004839">
    <property type="entry name" value="Aminotransferase_I/II_large"/>
</dbReference>
<gene>
    <name evidence="6" type="ORF">M0651_11550</name>
</gene>
<name>A0A9X1Y1V3_9BACL</name>
<evidence type="ECO:0000256" key="3">
    <source>
        <dbReference type="ARBA" id="ARBA00022679"/>
    </source>
</evidence>
<dbReference type="PANTHER" id="PTHR42832">
    <property type="entry name" value="AMINO ACID AMINOTRANSFERASE"/>
    <property type="match status" value="1"/>
</dbReference>
<sequence>MSTLNGQETYIQQQFAERIGGANYGKDTAIYKFEKIKRAKAAAKKDFPEVELIDMGVGEPDDMADAGIVAKLAEEAAKRENRGYADNGIAEFKEAAAKYLHDVFDVEGIDPVTEVVHSIGSKPAIAMLPSCFINPGDITIMTVPGYPIIGTHTKYLGGEVYTVQLTEENDFLPDLDAIPEEIARKAKLLYLNYPNNPTGASATRAFFANVVDWAKKYQVVIVHDAPYAALTYDGLKPLSFLSVPGAKDVGVELHSLSKSYNMTGWRIGFVAGNPLVVKAFSDVKDNNDSGQFIAIQKAAAYGLAHPEITERIAEKYSRRHELLVSALNDLGFNAKKPKGSFFLYVEAPKGVEDGPTFATAEDFSQFLIREKLISTVPWDDAGHYVRFSVTFIADGEDEEHRVISEIKRRLGDLKFIF</sequence>
<protein>
    <recommendedName>
        <fullName evidence="4">Aminotransferase</fullName>
        <ecNumber evidence="4">2.6.1.-</ecNumber>
    </recommendedName>
</protein>
<keyword evidence="2 4" id="KW-0032">Aminotransferase</keyword>
<dbReference type="PROSITE" id="PS00105">
    <property type="entry name" value="AA_TRANSFER_CLASS_1"/>
    <property type="match status" value="1"/>
</dbReference>
<dbReference type="Gene3D" id="3.90.1150.10">
    <property type="entry name" value="Aspartate Aminotransferase, domain 1"/>
    <property type="match status" value="1"/>
</dbReference>
<dbReference type="InterPro" id="IPR015424">
    <property type="entry name" value="PyrdxlP-dep_Trfase"/>
</dbReference>
<comment type="similarity">
    <text evidence="4">Belongs to the class-I pyridoxal-phosphate-dependent aminotransferase family.</text>
</comment>
<keyword evidence="7" id="KW-1185">Reference proteome</keyword>
<dbReference type="InterPro" id="IPR004838">
    <property type="entry name" value="NHTrfase_class1_PyrdxlP-BS"/>
</dbReference>
<comment type="cofactor">
    <cofactor evidence="1 4">
        <name>pyridoxal 5'-phosphate</name>
        <dbReference type="ChEBI" id="CHEBI:597326"/>
    </cofactor>
</comment>
<dbReference type="SUPFAM" id="SSF53383">
    <property type="entry name" value="PLP-dependent transferases"/>
    <property type="match status" value="1"/>
</dbReference>
<evidence type="ECO:0000313" key="6">
    <source>
        <dbReference type="EMBL" id="MCK8487808.1"/>
    </source>
</evidence>
<evidence type="ECO:0000313" key="7">
    <source>
        <dbReference type="Proteomes" id="UP001139534"/>
    </source>
</evidence>
<evidence type="ECO:0000256" key="4">
    <source>
        <dbReference type="RuleBase" id="RU000481"/>
    </source>
</evidence>
<proteinExistence type="inferred from homology"/>
<reference evidence="6" key="1">
    <citation type="submission" date="2022-04" db="EMBL/GenBank/DDBJ databases">
        <authorList>
            <person name="Seo M.-J."/>
        </authorList>
    </citation>
    <scope>NUCLEOTIDE SEQUENCE</scope>
    <source>
        <strain evidence="6">MBLB2552</strain>
    </source>
</reference>
<dbReference type="NCBIfam" id="NF004937">
    <property type="entry name" value="PRK06290.1"/>
    <property type="match status" value="1"/>
</dbReference>
<dbReference type="EC" id="2.6.1.-" evidence="4"/>
<keyword evidence="3 4" id="KW-0808">Transferase</keyword>
<dbReference type="AlphaFoldDB" id="A0A9X1Y1V3"/>
<dbReference type="GO" id="GO:0030170">
    <property type="term" value="F:pyridoxal phosphate binding"/>
    <property type="evidence" value="ECO:0007669"/>
    <property type="project" value="InterPro"/>
</dbReference>
<evidence type="ECO:0000256" key="2">
    <source>
        <dbReference type="ARBA" id="ARBA00022576"/>
    </source>
</evidence>
<dbReference type="GO" id="GO:0008483">
    <property type="term" value="F:transaminase activity"/>
    <property type="evidence" value="ECO:0007669"/>
    <property type="project" value="UniProtKB-KW"/>
</dbReference>
<dbReference type="CDD" id="cd00609">
    <property type="entry name" value="AAT_like"/>
    <property type="match status" value="1"/>
</dbReference>
<accession>A0A9X1Y1V3</accession>
<dbReference type="EMBL" id="JALPRK010000009">
    <property type="protein sequence ID" value="MCK8487808.1"/>
    <property type="molecule type" value="Genomic_DNA"/>
</dbReference>
<evidence type="ECO:0000259" key="5">
    <source>
        <dbReference type="Pfam" id="PF00155"/>
    </source>
</evidence>
<dbReference type="Gene3D" id="3.40.640.10">
    <property type="entry name" value="Type I PLP-dependent aspartate aminotransferase-like (Major domain)"/>
    <property type="match status" value="1"/>
</dbReference>
<feature type="domain" description="Aminotransferase class I/classII large" evidence="5">
    <location>
        <begin position="51"/>
        <end position="399"/>
    </location>
</feature>
<evidence type="ECO:0000256" key="1">
    <source>
        <dbReference type="ARBA" id="ARBA00001933"/>
    </source>
</evidence>